<proteinExistence type="predicted"/>
<feature type="domain" description="Methyltransferase" evidence="2">
    <location>
        <begin position="34"/>
        <end position="157"/>
    </location>
</feature>
<feature type="region of interest" description="Disordered" evidence="1">
    <location>
        <begin position="215"/>
        <end position="249"/>
    </location>
</feature>
<accession>A0A0B7N7Q4</accession>
<dbReference type="InterPro" id="IPR025714">
    <property type="entry name" value="Methyltranfer_dom"/>
</dbReference>
<dbReference type="OrthoDB" id="10017101at2759"/>
<dbReference type="AlphaFoldDB" id="A0A0B7N7Q4"/>
<reference evidence="3 4" key="1">
    <citation type="submission" date="2014-09" db="EMBL/GenBank/DDBJ databases">
        <authorList>
            <person name="Ellenberger Sabrina"/>
        </authorList>
    </citation>
    <scope>NUCLEOTIDE SEQUENCE [LARGE SCALE GENOMIC DNA]</scope>
    <source>
        <strain evidence="3 4">CBS 412.66</strain>
    </source>
</reference>
<dbReference type="InterPro" id="IPR029063">
    <property type="entry name" value="SAM-dependent_MTases_sf"/>
</dbReference>
<dbReference type="Gene3D" id="3.40.50.150">
    <property type="entry name" value="Vaccinia Virus protein VP39"/>
    <property type="match status" value="1"/>
</dbReference>
<dbReference type="Pfam" id="PF13847">
    <property type="entry name" value="Methyltransf_31"/>
    <property type="match status" value="1"/>
</dbReference>
<sequence length="331" mass="37703">MANVDKLKFILNEPFTNFLKDLLHEKFFSKSPERAVKLLEVGCGPGDFALIMKDILGDKIDITAIDPSDDIEQASKKSTGSDVHFMKEDIFTFKSEQKFDMILFSKSLHHCNPVEQVRISYDSFVKIGFDNLIGVQALKNAYELLTDSGILIAEEIQFASINDNDISWFLDRLDLVRSSGHFIPAEERIEKAGPTQKPIFGRILDSSLPVSQRWFNPHSHSHGSEHGGHHHHHHHHHHPVSEIEQKKLDREDPNKIANSNSICTAIESQFGTNNVQLNDVPFFYHFFVMLGLKNNEICQAVLREVMKQEQKALQESKLNHLGLNIIAFKKS</sequence>
<evidence type="ECO:0000256" key="1">
    <source>
        <dbReference type="SAM" id="MobiDB-lite"/>
    </source>
</evidence>
<dbReference type="SUPFAM" id="SSF53335">
    <property type="entry name" value="S-adenosyl-L-methionine-dependent methyltransferases"/>
    <property type="match status" value="1"/>
</dbReference>
<protein>
    <recommendedName>
        <fullName evidence="2">Methyltransferase domain-containing protein</fullName>
    </recommendedName>
</protein>
<dbReference type="CDD" id="cd02440">
    <property type="entry name" value="AdoMet_MTases"/>
    <property type="match status" value="1"/>
</dbReference>
<evidence type="ECO:0000313" key="3">
    <source>
        <dbReference type="EMBL" id="CEP11443.1"/>
    </source>
</evidence>
<evidence type="ECO:0000313" key="4">
    <source>
        <dbReference type="Proteomes" id="UP000054107"/>
    </source>
</evidence>
<dbReference type="Proteomes" id="UP000054107">
    <property type="component" value="Unassembled WGS sequence"/>
</dbReference>
<keyword evidence="4" id="KW-1185">Reference proteome</keyword>
<gene>
    <name evidence="3" type="primary">PARPA_05279.1 scaffold 16736</name>
</gene>
<evidence type="ECO:0000259" key="2">
    <source>
        <dbReference type="Pfam" id="PF13847"/>
    </source>
</evidence>
<feature type="compositionally biased region" description="Basic and acidic residues" evidence="1">
    <location>
        <begin position="239"/>
        <end position="249"/>
    </location>
</feature>
<dbReference type="EMBL" id="LN726131">
    <property type="protein sequence ID" value="CEP11443.1"/>
    <property type="molecule type" value="Genomic_DNA"/>
</dbReference>
<feature type="compositionally biased region" description="Basic residues" evidence="1">
    <location>
        <begin position="228"/>
        <end position="238"/>
    </location>
</feature>
<organism evidence="3 4">
    <name type="scientific">Parasitella parasitica</name>
    <dbReference type="NCBI Taxonomy" id="35722"/>
    <lineage>
        <taxon>Eukaryota</taxon>
        <taxon>Fungi</taxon>
        <taxon>Fungi incertae sedis</taxon>
        <taxon>Mucoromycota</taxon>
        <taxon>Mucoromycotina</taxon>
        <taxon>Mucoromycetes</taxon>
        <taxon>Mucorales</taxon>
        <taxon>Mucorineae</taxon>
        <taxon>Mucoraceae</taxon>
        <taxon>Parasitella</taxon>
    </lineage>
</organism>
<dbReference type="PANTHER" id="PTHR43861">
    <property type="entry name" value="TRANS-ACONITATE 2-METHYLTRANSFERASE-RELATED"/>
    <property type="match status" value="1"/>
</dbReference>
<name>A0A0B7N7Q4_9FUNG</name>